<dbReference type="Gene3D" id="3.40.50.11350">
    <property type="match status" value="1"/>
</dbReference>
<evidence type="ECO:0000256" key="2">
    <source>
        <dbReference type="ARBA" id="ARBA00022679"/>
    </source>
</evidence>
<sequence>MWIVMLNGGLGNQMFQYIFALYLAQNGARVVIDDAAFFGADVVHGGFEVPLFFPQGVLPRLSEHFTPDVWAEMVERSECGMSIPEQLREGGLSLRCVQQEEAETFLFAGEIMSAACRDTERILGLPREQNIYFAGYWIDPIFYEGIQDLFLSIFSFPPFPRAAQARMAEEIHAAENATAIHVRRGDMAALGRSHPPEYFRKAIEDLTRLIHIQRFFLFSDDLAYCMEHAEELGLTGIHNRLTVVDGNRGREAYVDMQLMSLCRFRIADHSSFSQLAGTLCRVPGNLTTVWNPPFVTGFSVPV</sequence>
<keyword evidence="1" id="KW-0328">Glycosyltransferase</keyword>
<keyword evidence="2" id="KW-0808">Transferase</keyword>
<keyword evidence="4" id="KW-1185">Reference proteome</keyword>
<evidence type="ECO:0008006" key="5">
    <source>
        <dbReference type="Google" id="ProtNLM"/>
    </source>
</evidence>
<organism evidence="3 4">
    <name type="scientific">Selenomonas dianae</name>
    <dbReference type="NCBI Taxonomy" id="135079"/>
    <lineage>
        <taxon>Bacteria</taxon>
        <taxon>Bacillati</taxon>
        <taxon>Bacillota</taxon>
        <taxon>Negativicutes</taxon>
        <taxon>Selenomonadales</taxon>
        <taxon>Selenomonadaceae</taxon>
        <taxon>Selenomonas</taxon>
    </lineage>
</organism>
<comment type="caution">
    <text evidence="3">The sequence shown here is derived from an EMBL/GenBank/DDBJ whole genome shotgun (WGS) entry which is preliminary data.</text>
</comment>
<evidence type="ECO:0000313" key="4">
    <source>
        <dbReference type="Proteomes" id="UP001500399"/>
    </source>
</evidence>
<evidence type="ECO:0000256" key="1">
    <source>
        <dbReference type="ARBA" id="ARBA00022676"/>
    </source>
</evidence>
<dbReference type="PANTHER" id="PTHR11927">
    <property type="entry name" value="GALACTOSIDE 2-L-FUCOSYLTRANSFERASE"/>
    <property type="match status" value="1"/>
</dbReference>
<dbReference type="PANTHER" id="PTHR11927:SF9">
    <property type="entry name" value="L-FUCOSYLTRANSFERASE"/>
    <property type="match status" value="1"/>
</dbReference>
<dbReference type="Proteomes" id="UP001500399">
    <property type="component" value="Unassembled WGS sequence"/>
</dbReference>
<dbReference type="RefSeq" id="WP_304987435.1">
    <property type="nucleotide sequence ID" value="NZ_BAAACR010000012.1"/>
</dbReference>
<dbReference type="CDD" id="cd11301">
    <property type="entry name" value="Fut1_Fut2_like"/>
    <property type="match status" value="1"/>
</dbReference>
<name>A0ABP3CRE8_9FIRM</name>
<dbReference type="Pfam" id="PF01531">
    <property type="entry name" value="Glyco_transf_11"/>
    <property type="match status" value="1"/>
</dbReference>
<reference evidence="4" key="1">
    <citation type="journal article" date="2019" name="Int. J. Syst. Evol. Microbiol.">
        <title>The Global Catalogue of Microorganisms (GCM) 10K type strain sequencing project: providing services to taxonomists for standard genome sequencing and annotation.</title>
        <authorList>
            <consortium name="The Broad Institute Genomics Platform"/>
            <consortium name="The Broad Institute Genome Sequencing Center for Infectious Disease"/>
            <person name="Wu L."/>
            <person name="Ma J."/>
        </authorList>
    </citation>
    <scope>NUCLEOTIDE SEQUENCE [LARGE SCALE GENOMIC DNA]</scope>
    <source>
        <strain evidence="4">JCM 8542</strain>
    </source>
</reference>
<protein>
    <recommendedName>
        <fullName evidence="5">Alpha-1,2-fucosyltransferase</fullName>
    </recommendedName>
</protein>
<accession>A0ABP3CRE8</accession>
<dbReference type="EMBL" id="BAAACR010000012">
    <property type="protein sequence ID" value="GAA0213498.1"/>
    <property type="molecule type" value="Genomic_DNA"/>
</dbReference>
<evidence type="ECO:0000313" key="3">
    <source>
        <dbReference type="EMBL" id="GAA0213498.1"/>
    </source>
</evidence>
<proteinExistence type="predicted"/>
<gene>
    <name evidence="3" type="ORF">GCM10008919_15890</name>
</gene>
<dbReference type="InterPro" id="IPR002516">
    <property type="entry name" value="Glyco_trans_11"/>
</dbReference>